<keyword evidence="1" id="KW-0472">Membrane</keyword>
<feature type="transmembrane region" description="Helical" evidence="1">
    <location>
        <begin position="80"/>
        <end position="99"/>
    </location>
</feature>
<evidence type="ECO:0000256" key="1">
    <source>
        <dbReference type="SAM" id="Phobius"/>
    </source>
</evidence>
<name>A0A381R8P9_9ZZZZ</name>
<sequence length="106" mass="11472">MSDALTTSDTDLAARRFSRSMLVSGIRCMLTYVVFPWLLPALGWASGVGPWIGLPIGLLAIGFNVDSIRRFRTSDHRMRVPVMVINVAVIALLMALVAGDLADLLG</sequence>
<feature type="transmembrane region" description="Helical" evidence="1">
    <location>
        <begin position="21"/>
        <end position="39"/>
    </location>
</feature>
<proteinExistence type="predicted"/>
<protein>
    <submittedName>
        <fullName evidence="2">Uncharacterized protein</fullName>
    </submittedName>
</protein>
<feature type="transmembrane region" description="Helical" evidence="1">
    <location>
        <begin position="51"/>
        <end position="68"/>
    </location>
</feature>
<accession>A0A381R8P9</accession>
<keyword evidence="1" id="KW-1133">Transmembrane helix</keyword>
<organism evidence="2">
    <name type="scientific">marine metagenome</name>
    <dbReference type="NCBI Taxonomy" id="408172"/>
    <lineage>
        <taxon>unclassified sequences</taxon>
        <taxon>metagenomes</taxon>
        <taxon>ecological metagenomes</taxon>
    </lineage>
</organism>
<dbReference type="AlphaFoldDB" id="A0A381R8P9"/>
<dbReference type="EMBL" id="UINC01001754">
    <property type="protein sequence ID" value="SUZ88105.1"/>
    <property type="molecule type" value="Genomic_DNA"/>
</dbReference>
<evidence type="ECO:0000313" key="2">
    <source>
        <dbReference type="EMBL" id="SUZ88105.1"/>
    </source>
</evidence>
<gene>
    <name evidence="2" type="ORF">METZ01_LOCUS40959</name>
</gene>
<keyword evidence="1" id="KW-0812">Transmembrane</keyword>
<reference evidence="2" key="1">
    <citation type="submission" date="2018-05" db="EMBL/GenBank/DDBJ databases">
        <authorList>
            <person name="Lanie J.A."/>
            <person name="Ng W.-L."/>
            <person name="Kazmierczak K.M."/>
            <person name="Andrzejewski T.M."/>
            <person name="Davidsen T.M."/>
            <person name="Wayne K.J."/>
            <person name="Tettelin H."/>
            <person name="Glass J.I."/>
            <person name="Rusch D."/>
            <person name="Podicherti R."/>
            <person name="Tsui H.-C.T."/>
            <person name="Winkler M.E."/>
        </authorList>
    </citation>
    <scope>NUCLEOTIDE SEQUENCE</scope>
</reference>